<sequence>FGITTVESNDFMGSQFDGIMGMAYDSLSTQGASTPFSNMAQQRTVTQAIFGFHLSRAEDHDIGTLTFGGVDIRSFTGTINFINLVSNSGFWEIPMNDASVNGKFFGFKNRVAIIDTGTTLVIAPPSDVAAIHQLIPGSILLQQLGEYAIPCNTNAKVALKFNGVSYSINTKDLVRDVVSIKSNLCLSGISPGVVGTNNQWLVGDVFLKNVYSVFDL</sequence>
<keyword evidence="2" id="KW-1185">Reference proteome</keyword>
<evidence type="ECO:0000313" key="2">
    <source>
        <dbReference type="Proteomes" id="UP000789702"/>
    </source>
</evidence>
<proteinExistence type="predicted"/>
<dbReference type="Proteomes" id="UP000789702">
    <property type="component" value="Unassembled WGS sequence"/>
</dbReference>
<feature type="non-terminal residue" evidence="1">
    <location>
        <position position="216"/>
    </location>
</feature>
<reference evidence="1" key="1">
    <citation type="submission" date="2021-06" db="EMBL/GenBank/DDBJ databases">
        <authorList>
            <person name="Kallberg Y."/>
            <person name="Tangrot J."/>
            <person name="Rosling A."/>
        </authorList>
    </citation>
    <scope>NUCLEOTIDE SEQUENCE</scope>
    <source>
        <strain evidence="1">IL203A</strain>
    </source>
</reference>
<name>A0ACA9PWE5_9GLOM</name>
<gene>
    <name evidence="1" type="ORF">DHETER_LOCUS12974</name>
</gene>
<organism evidence="1 2">
    <name type="scientific">Dentiscutata heterogama</name>
    <dbReference type="NCBI Taxonomy" id="1316150"/>
    <lineage>
        <taxon>Eukaryota</taxon>
        <taxon>Fungi</taxon>
        <taxon>Fungi incertae sedis</taxon>
        <taxon>Mucoromycota</taxon>
        <taxon>Glomeromycotina</taxon>
        <taxon>Glomeromycetes</taxon>
        <taxon>Diversisporales</taxon>
        <taxon>Gigasporaceae</taxon>
        <taxon>Dentiscutata</taxon>
    </lineage>
</organism>
<protein>
    <submittedName>
        <fullName evidence="1">3566_t:CDS:1</fullName>
    </submittedName>
</protein>
<dbReference type="EMBL" id="CAJVPU010033848">
    <property type="protein sequence ID" value="CAG8723550.1"/>
    <property type="molecule type" value="Genomic_DNA"/>
</dbReference>
<evidence type="ECO:0000313" key="1">
    <source>
        <dbReference type="EMBL" id="CAG8723550.1"/>
    </source>
</evidence>
<feature type="non-terminal residue" evidence="1">
    <location>
        <position position="1"/>
    </location>
</feature>
<accession>A0ACA9PWE5</accession>
<comment type="caution">
    <text evidence="1">The sequence shown here is derived from an EMBL/GenBank/DDBJ whole genome shotgun (WGS) entry which is preliminary data.</text>
</comment>